<dbReference type="InterPro" id="IPR051609">
    <property type="entry name" value="NmrA/Isoflavone_reductase-like"/>
</dbReference>
<dbReference type="RefSeq" id="WP_066692009.1">
    <property type="nucleotide sequence ID" value="NZ_CP117025.1"/>
</dbReference>
<keyword evidence="5" id="KW-1185">Reference proteome</keyword>
<feature type="domain" description="NmrA-like" evidence="3">
    <location>
        <begin position="2"/>
        <end position="223"/>
    </location>
</feature>
<keyword evidence="2" id="KW-0560">Oxidoreductase</keyword>
<evidence type="ECO:0000259" key="3">
    <source>
        <dbReference type="Pfam" id="PF05368"/>
    </source>
</evidence>
<dbReference type="Proteomes" id="UP000076609">
    <property type="component" value="Unassembled WGS sequence"/>
</dbReference>
<sequence>MDTIIVAGATGDLGGRIAKAAVARGAKVRALVRPSTAAGRIAALASIGADPCPVDFDDAQALAHACRGVVCVVSALNGLGETILDTQTKLLDAALGGGAARFIPSDFSIDYRALPTGKNRNFDLRRAFRTRIDTAPILATSIFNGAFADMLNGQMPLIQRRVRRVLYWGDADVKFALTTKDDVAAYTAAAALDPAAPRNLQIAGAEVSARDLAALMGEVTGKPYGLLRAGSLGALERMIGVTRRLFPARDQVFPAWQGMQYLHNMFDGRAPSGPVDNARYEVAWTPLRNVVKEQ</sequence>
<evidence type="ECO:0000256" key="1">
    <source>
        <dbReference type="ARBA" id="ARBA00022857"/>
    </source>
</evidence>
<name>A0ABR5Y9N0_9SPHN</name>
<keyword evidence="1" id="KW-0521">NADP</keyword>
<dbReference type="PANTHER" id="PTHR47706:SF1">
    <property type="entry name" value="CIPA-LIKE, PUTATIVE (AFU_ORTHOLOGUE AFUA_1G12460)-RELATED"/>
    <property type="match status" value="1"/>
</dbReference>
<dbReference type="SUPFAM" id="SSF51735">
    <property type="entry name" value="NAD(P)-binding Rossmann-fold domains"/>
    <property type="match status" value="1"/>
</dbReference>
<protein>
    <submittedName>
        <fullName evidence="4">NmrA family protein</fullName>
    </submittedName>
</protein>
<evidence type="ECO:0000256" key="2">
    <source>
        <dbReference type="ARBA" id="ARBA00023002"/>
    </source>
</evidence>
<dbReference type="Pfam" id="PF05368">
    <property type="entry name" value="NmrA"/>
    <property type="match status" value="1"/>
</dbReference>
<dbReference type="PANTHER" id="PTHR47706">
    <property type="entry name" value="NMRA-LIKE FAMILY PROTEIN"/>
    <property type="match status" value="1"/>
</dbReference>
<dbReference type="EMBL" id="LQQO01000034">
    <property type="protein sequence ID" value="KZE11500.1"/>
    <property type="molecule type" value="Genomic_DNA"/>
</dbReference>
<proteinExistence type="predicted"/>
<dbReference type="Gene3D" id="3.90.25.10">
    <property type="entry name" value="UDP-galactose 4-epimerase, domain 1"/>
    <property type="match status" value="1"/>
</dbReference>
<comment type="caution">
    <text evidence="4">The sequence shown here is derived from an EMBL/GenBank/DDBJ whole genome shotgun (WGS) entry which is preliminary data.</text>
</comment>
<evidence type="ECO:0000313" key="5">
    <source>
        <dbReference type="Proteomes" id="UP000076609"/>
    </source>
</evidence>
<organism evidence="4 5">
    <name type="scientific">Sphingomonas hankookensis</name>
    <dbReference type="NCBI Taxonomy" id="563996"/>
    <lineage>
        <taxon>Bacteria</taxon>
        <taxon>Pseudomonadati</taxon>
        <taxon>Pseudomonadota</taxon>
        <taxon>Alphaproteobacteria</taxon>
        <taxon>Sphingomonadales</taxon>
        <taxon>Sphingomonadaceae</taxon>
        <taxon>Sphingomonas</taxon>
    </lineage>
</organism>
<dbReference type="InterPro" id="IPR036291">
    <property type="entry name" value="NAD(P)-bd_dom_sf"/>
</dbReference>
<dbReference type="InterPro" id="IPR008030">
    <property type="entry name" value="NmrA-like"/>
</dbReference>
<gene>
    <name evidence="4" type="ORF">AVT10_04410</name>
</gene>
<accession>A0ABR5Y9N0</accession>
<evidence type="ECO:0000313" key="4">
    <source>
        <dbReference type="EMBL" id="KZE11500.1"/>
    </source>
</evidence>
<dbReference type="Gene3D" id="3.40.50.720">
    <property type="entry name" value="NAD(P)-binding Rossmann-like Domain"/>
    <property type="match status" value="1"/>
</dbReference>
<reference evidence="5" key="1">
    <citation type="submission" date="2016-01" db="EMBL/GenBank/DDBJ databases">
        <title>Draft genome of Chromobacterium sp. F49.</title>
        <authorList>
            <person name="Hong K.W."/>
        </authorList>
    </citation>
    <scope>NUCLEOTIDE SEQUENCE [LARGE SCALE GENOMIC DNA]</scope>
    <source>
        <strain evidence="5">CN3</strain>
    </source>
</reference>